<dbReference type="InterPro" id="IPR008030">
    <property type="entry name" value="NmrA-like"/>
</dbReference>
<proteinExistence type="inferred from homology"/>
<dbReference type="KEGG" id="fcy:FRACYDRAFT_247892"/>
<dbReference type="InterPro" id="IPR051164">
    <property type="entry name" value="NmrA-like_oxidored"/>
</dbReference>
<reference evidence="4 5" key="1">
    <citation type="submission" date="2016-09" db="EMBL/GenBank/DDBJ databases">
        <title>Extensive genetic diversity and differential bi-allelic expression allows diatom success in the polar Southern Ocean.</title>
        <authorList>
            <consortium name="DOE Joint Genome Institute"/>
            <person name="Mock T."/>
            <person name="Otillar R.P."/>
            <person name="Strauss J."/>
            <person name="Dupont C."/>
            <person name="Frickenhaus S."/>
            <person name="Maumus F."/>
            <person name="Mcmullan M."/>
            <person name="Sanges R."/>
            <person name="Schmutz J."/>
            <person name="Toseland A."/>
            <person name="Valas R."/>
            <person name="Veluchamy A."/>
            <person name="Ward B.J."/>
            <person name="Allen A."/>
            <person name="Barry K."/>
            <person name="Falciatore A."/>
            <person name="Ferrante M."/>
            <person name="Fortunato A.E."/>
            <person name="Gloeckner G."/>
            <person name="Gruber A."/>
            <person name="Hipkin R."/>
            <person name="Janech M."/>
            <person name="Kroth P."/>
            <person name="Leese F."/>
            <person name="Lindquist E."/>
            <person name="Lyon B.R."/>
            <person name="Martin J."/>
            <person name="Mayer C."/>
            <person name="Parker M."/>
            <person name="Quesneville H."/>
            <person name="Raymond J."/>
            <person name="Uhlig C."/>
            <person name="Valentin K.U."/>
            <person name="Worden A.Z."/>
            <person name="Armbrust E.V."/>
            <person name="Bowler C."/>
            <person name="Green B."/>
            <person name="Moulton V."/>
            <person name="Van Oosterhout C."/>
            <person name="Grigoriev I."/>
        </authorList>
    </citation>
    <scope>NUCLEOTIDE SEQUENCE [LARGE SCALE GENOMIC DNA]</scope>
    <source>
        <strain evidence="4 5">CCMP1102</strain>
    </source>
</reference>
<dbReference type="OrthoDB" id="9997102at2759"/>
<dbReference type="InterPro" id="IPR036291">
    <property type="entry name" value="NAD(P)-bd_dom_sf"/>
</dbReference>
<dbReference type="SUPFAM" id="SSF51735">
    <property type="entry name" value="NAD(P)-binding Rossmann-fold domains"/>
    <property type="match status" value="1"/>
</dbReference>
<evidence type="ECO:0000313" key="4">
    <source>
        <dbReference type="EMBL" id="OEU10277.1"/>
    </source>
</evidence>
<dbReference type="Gene3D" id="3.40.50.720">
    <property type="entry name" value="NAD(P)-binding Rossmann-like Domain"/>
    <property type="match status" value="1"/>
</dbReference>
<dbReference type="PANTHER" id="PTHR42748:SF7">
    <property type="entry name" value="NMRA LIKE REDOX SENSOR 1-RELATED"/>
    <property type="match status" value="1"/>
</dbReference>
<dbReference type="GO" id="GO:0005634">
    <property type="term" value="C:nucleus"/>
    <property type="evidence" value="ECO:0007669"/>
    <property type="project" value="TreeGrafter"/>
</dbReference>
<name>A0A1E7EWQ3_9STRA</name>
<dbReference type="Proteomes" id="UP000095751">
    <property type="component" value="Unassembled WGS sequence"/>
</dbReference>
<keyword evidence="5" id="KW-1185">Reference proteome</keyword>
<dbReference type="InParanoid" id="A0A1E7EWQ3"/>
<dbReference type="AlphaFoldDB" id="A0A1E7EWQ3"/>
<dbReference type="EMBL" id="KV784373">
    <property type="protein sequence ID" value="OEU10277.1"/>
    <property type="molecule type" value="Genomic_DNA"/>
</dbReference>
<evidence type="ECO:0000256" key="2">
    <source>
        <dbReference type="ARBA" id="ARBA00022857"/>
    </source>
</evidence>
<protein>
    <submittedName>
        <fullName evidence="4">NAD(P)-binding protein</fullName>
    </submittedName>
</protein>
<keyword evidence="2" id="KW-0521">NADP</keyword>
<sequence>MAITDTTFLVLSATGRQGRAVIKALIAKSSRNPTSDASQKLLELEQVTKVVQADFNDPESIEAAINASNATHVWFTTDFWSIPFLKRTRAKEAQLGFNVIDAIKKAKVNGNNDIKHVVYSSVGDADNCPKDIHHFLGKADIEKYMASQFDSETNITWSVIRPVVFFENFDDEPNYNPFKKGFVKMLTFPDKPVFWIAVEDIGKGSVVLLTNPEKYSGKIIEAAGAKHTGFELAEILTRVSGVNCVYEMTMPRFALRLFLRDLYHMVKWFELDNKGGFTVDIEEFKKIVPDAQDAEAFFIAKGQWADGEKFGSNK</sequence>
<evidence type="ECO:0000259" key="3">
    <source>
        <dbReference type="Pfam" id="PF05368"/>
    </source>
</evidence>
<dbReference type="Pfam" id="PF05368">
    <property type="entry name" value="NmrA"/>
    <property type="match status" value="1"/>
</dbReference>
<dbReference type="Gene3D" id="3.90.25.10">
    <property type="entry name" value="UDP-galactose 4-epimerase, domain 1"/>
    <property type="match status" value="1"/>
</dbReference>
<evidence type="ECO:0000313" key="5">
    <source>
        <dbReference type="Proteomes" id="UP000095751"/>
    </source>
</evidence>
<feature type="domain" description="NmrA-like" evidence="3">
    <location>
        <begin position="5"/>
        <end position="276"/>
    </location>
</feature>
<organism evidence="4 5">
    <name type="scientific">Fragilariopsis cylindrus CCMP1102</name>
    <dbReference type="NCBI Taxonomy" id="635003"/>
    <lineage>
        <taxon>Eukaryota</taxon>
        <taxon>Sar</taxon>
        <taxon>Stramenopiles</taxon>
        <taxon>Ochrophyta</taxon>
        <taxon>Bacillariophyta</taxon>
        <taxon>Bacillariophyceae</taxon>
        <taxon>Bacillariophycidae</taxon>
        <taxon>Bacillariales</taxon>
        <taxon>Bacillariaceae</taxon>
        <taxon>Fragilariopsis</taxon>
    </lineage>
</organism>
<accession>A0A1E7EWQ3</accession>
<comment type="similarity">
    <text evidence="1">Belongs to the NmrA-type oxidoreductase family.</text>
</comment>
<gene>
    <name evidence="4" type="ORF">FRACYDRAFT_247892</name>
</gene>
<dbReference type="PANTHER" id="PTHR42748">
    <property type="entry name" value="NITROGEN METABOLITE REPRESSION PROTEIN NMRA FAMILY MEMBER"/>
    <property type="match status" value="1"/>
</dbReference>
<evidence type="ECO:0000256" key="1">
    <source>
        <dbReference type="ARBA" id="ARBA00006328"/>
    </source>
</evidence>